<evidence type="ECO:0000259" key="1">
    <source>
        <dbReference type="Pfam" id="PF00144"/>
    </source>
</evidence>
<dbReference type="RefSeq" id="WP_110128090.1">
    <property type="nucleotide sequence ID" value="NZ_QHLY01000012.1"/>
</dbReference>
<protein>
    <submittedName>
        <fullName evidence="2">Hydrolase</fullName>
    </submittedName>
</protein>
<evidence type="ECO:0000313" key="3">
    <source>
        <dbReference type="Proteomes" id="UP000246722"/>
    </source>
</evidence>
<dbReference type="InterPro" id="IPR012338">
    <property type="entry name" value="Beta-lactam/transpept-like"/>
</dbReference>
<accession>A0A317ZTH0</accession>
<keyword evidence="3" id="KW-1185">Reference proteome</keyword>
<dbReference type="Gene3D" id="3.40.710.10">
    <property type="entry name" value="DD-peptidase/beta-lactamase superfamily"/>
    <property type="match status" value="1"/>
</dbReference>
<dbReference type="PANTHER" id="PTHR43283:SF7">
    <property type="entry name" value="BETA-LACTAMASE-RELATED DOMAIN-CONTAINING PROTEIN"/>
    <property type="match status" value="1"/>
</dbReference>
<organism evidence="2 3">
    <name type="scientific">Cryobacterium arcticum</name>
    <dbReference type="NCBI Taxonomy" id="670052"/>
    <lineage>
        <taxon>Bacteria</taxon>
        <taxon>Bacillati</taxon>
        <taxon>Actinomycetota</taxon>
        <taxon>Actinomycetes</taxon>
        <taxon>Micrococcales</taxon>
        <taxon>Microbacteriaceae</taxon>
        <taxon>Cryobacterium</taxon>
    </lineage>
</organism>
<dbReference type="SUPFAM" id="SSF56601">
    <property type="entry name" value="beta-lactamase/transpeptidase-like"/>
    <property type="match status" value="1"/>
</dbReference>
<dbReference type="AlphaFoldDB" id="A0A317ZTH0"/>
<name>A0A317ZTH0_9MICO</name>
<sequence>MSRAQTIVDRLVGIAEEDGFDAHAVHVLIDDESAEYHWSADHRRDVHSAAKGVCVLAIGIAADDGLLDVDAPVGAYLPGCSLGQGVEDVTVRHLLQMTSGIDLPWSETMMTDWPDLAAEFLSRPSRGRVFQYSNASTYTAMRALQSVVGDVPRWLDQRLFAPLAIDAPVWERCPNGWILAGGGLHLSTAELARIGQLIRDDGVWQGQRVVSSRWVQAMHTDWFERGTEPEPAYRRYALSGWDGPGAAWRLHGAYGQLLIFSDDAVVTITANDHFKADRMAERVVTTLEQRESETDA</sequence>
<evidence type="ECO:0000313" key="2">
    <source>
        <dbReference type="EMBL" id="PXA68423.1"/>
    </source>
</evidence>
<reference evidence="2 3" key="1">
    <citation type="submission" date="2018-05" db="EMBL/GenBank/DDBJ databases">
        <title>Genetic diversity of glacier-inhabiting Cryobacterium bacteria in China and description of Cryobacterium mengkeensis sp. nov. and Arthrobacter glacialis sp. nov.</title>
        <authorList>
            <person name="Liu Q."/>
            <person name="Xin Y.-H."/>
        </authorList>
    </citation>
    <scope>NUCLEOTIDE SEQUENCE [LARGE SCALE GENOMIC DNA]</scope>
    <source>
        <strain evidence="2 3">SK-1</strain>
    </source>
</reference>
<dbReference type="EMBL" id="QHLY01000012">
    <property type="protein sequence ID" value="PXA68423.1"/>
    <property type="molecule type" value="Genomic_DNA"/>
</dbReference>
<keyword evidence="2" id="KW-0378">Hydrolase</keyword>
<proteinExistence type="predicted"/>
<dbReference type="Pfam" id="PF00144">
    <property type="entry name" value="Beta-lactamase"/>
    <property type="match status" value="1"/>
</dbReference>
<dbReference type="Proteomes" id="UP000246722">
    <property type="component" value="Unassembled WGS sequence"/>
</dbReference>
<gene>
    <name evidence="2" type="ORF">CTB96_17630</name>
</gene>
<dbReference type="InterPro" id="IPR001466">
    <property type="entry name" value="Beta-lactam-related"/>
</dbReference>
<dbReference type="GO" id="GO:0016787">
    <property type="term" value="F:hydrolase activity"/>
    <property type="evidence" value="ECO:0007669"/>
    <property type="project" value="UniProtKB-KW"/>
</dbReference>
<feature type="domain" description="Beta-lactamase-related" evidence="1">
    <location>
        <begin position="24"/>
        <end position="270"/>
    </location>
</feature>
<dbReference type="OrthoDB" id="9773047at2"/>
<comment type="caution">
    <text evidence="2">The sequence shown here is derived from an EMBL/GenBank/DDBJ whole genome shotgun (WGS) entry which is preliminary data.</text>
</comment>
<dbReference type="InterPro" id="IPR050789">
    <property type="entry name" value="Diverse_Enzym_Activities"/>
</dbReference>
<dbReference type="PANTHER" id="PTHR43283">
    <property type="entry name" value="BETA-LACTAMASE-RELATED"/>
    <property type="match status" value="1"/>
</dbReference>